<accession>A0AAV2ID67</accession>
<evidence type="ECO:0000256" key="1">
    <source>
        <dbReference type="ARBA" id="ARBA00022723"/>
    </source>
</evidence>
<organism evidence="5 6">
    <name type="scientific">Lymnaea stagnalis</name>
    <name type="common">Great pond snail</name>
    <name type="synonym">Helix stagnalis</name>
    <dbReference type="NCBI Taxonomy" id="6523"/>
    <lineage>
        <taxon>Eukaryota</taxon>
        <taxon>Metazoa</taxon>
        <taxon>Spiralia</taxon>
        <taxon>Lophotrochozoa</taxon>
        <taxon>Mollusca</taxon>
        <taxon>Gastropoda</taxon>
        <taxon>Heterobranchia</taxon>
        <taxon>Euthyneura</taxon>
        <taxon>Panpulmonata</taxon>
        <taxon>Hygrophila</taxon>
        <taxon>Lymnaeoidea</taxon>
        <taxon>Lymnaeidae</taxon>
        <taxon>Lymnaea</taxon>
    </lineage>
</organism>
<protein>
    <recommendedName>
        <fullName evidence="4">EF-hand domain-containing protein</fullName>
    </recommendedName>
</protein>
<dbReference type="InterPro" id="IPR039647">
    <property type="entry name" value="EF_hand_pair_protein_CML-like"/>
</dbReference>
<dbReference type="EMBL" id="CAXITT010000591">
    <property type="protein sequence ID" value="CAL1544027.1"/>
    <property type="molecule type" value="Genomic_DNA"/>
</dbReference>
<keyword evidence="6" id="KW-1185">Reference proteome</keyword>
<evidence type="ECO:0000313" key="5">
    <source>
        <dbReference type="EMBL" id="CAL1544027.1"/>
    </source>
</evidence>
<dbReference type="FunFam" id="1.10.238.10:FF:000003">
    <property type="entry name" value="Calmodulin A"/>
    <property type="match status" value="1"/>
</dbReference>
<dbReference type="Gene3D" id="1.10.238.10">
    <property type="entry name" value="EF-hand"/>
    <property type="match status" value="2"/>
</dbReference>
<comment type="caution">
    <text evidence="5">The sequence shown here is derived from an EMBL/GenBank/DDBJ whole genome shotgun (WGS) entry which is preliminary data.</text>
</comment>
<feature type="domain" description="EF-hand" evidence="4">
    <location>
        <begin position="3"/>
        <end position="38"/>
    </location>
</feature>
<dbReference type="Proteomes" id="UP001497497">
    <property type="component" value="Unassembled WGS sequence"/>
</dbReference>
<dbReference type="InterPro" id="IPR011992">
    <property type="entry name" value="EF-hand-dom_pair"/>
</dbReference>
<evidence type="ECO:0000256" key="2">
    <source>
        <dbReference type="ARBA" id="ARBA00022737"/>
    </source>
</evidence>
<dbReference type="AlphaFoldDB" id="A0AAV2ID67"/>
<dbReference type="GO" id="GO:0005509">
    <property type="term" value="F:calcium ion binding"/>
    <property type="evidence" value="ECO:0007669"/>
    <property type="project" value="InterPro"/>
</dbReference>
<dbReference type="InterPro" id="IPR002048">
    <property type="entry name" value="EF_hand_dom"/>
</dbReference>
<dbReference type="PANTHER" id="PTHR10891">
    <property type="entry name" value="EF-HAND CALCIUM-BINDING DOMAIN CONTAINING PROTEIN"/>
    <property type="match status" value="1"/>
</dbReference>
<keyword evidence="3" id="KW-0106">Calcium</keyword>
<evidence type="ECO:0000256" key="3">
    <source>
        <dbReference type="ARBA" id="ARBA00022837"/>
    </source>
</evidence>
<sequence>MASFDEQVAAFFEEADADKSGALTKFELCKVLQKAGDGRSVEEIAGWFDEIDKNSDEKMTLEELKNALSKRDPKEIQESDLRAAFKQLDVDGSGFITTDDLKEVLGKQGLAEAAESIIDKVDTNDDGKVSFEEFLKMWKEG</sequence>
<feature type="domain" description="EF-hand" evidence="4">
    <location>
        <begin position="112"/>
        <end position="141"/>
    </location>
</feature>
<proteinExistence type="predicted"/>
<evidence type="ECO:0000259" key="4">
    <source>
        <dbReference type="PROSITE" id="PS50222"/>
    </source>
</evidence>
<dbReference type="Pfam" id="PF13499">
    <property type="entry name" value="EF-hand_7"/>
    <property type="match status" value="2"/>
</dbReference>
<dbReference type="SMART" id="SM00054">
    <property type="entry name" value="EFh"/>
    <property type="match status" value="4"/>
</dbReference>
<dbReference type="PROSITE" id="PS00018">
    <property type="entry name" value="EF_HAND_1"/>
    <property type="match status" value="3"/>
</dbReference>
<gene>
    <name evidence="5" type="ORF">GSLYS_00017540001</name>
</gene>
<dbReference type="SUPFAM" id="SSF47473">
    <property type="entry name" value="EF-hand"/>
    <property type="match status" value="1"/>
</dbReference>
<name>A0AAV2ID67_LYMST</name>
<feature type="domain" description="EF-hand" evidence="4">
    <location>
        <begin position="76"/>
        <end position="111"/>
    </location>
</feature>
<keyword evidence="1" id="KW-0479">Metal-binding</keyword>
<evidence type="ECO:0000313" key="6">
    <source>
        <dbReference type="Proteomes" id="UP001497497"/>
    </source>
</evidence>
<feature type="domain" description="EF-hand" evidence="4">
    <location>
        <begin position="39"/>
        <end position="74"/>
    </location>
</feature>
<dbReference type="CDD" id="cd00051">
    <property type="entry name" value="EFh"/>
    <property type="match status" value="1"/>
</dbReference>
<reference evidence="5 6" key="1">
    <citation type="submission" date="2024-04" db="EMBL/GenBank/DDBJ databases">
        <authorList>
            <consortium name="Genoscope - CEA"/>
            <person name="William W."/>
        </authorList>
    </citation>
    <scope>NUCLEOTIDE SEQUENCE [LARGE SCALE GENOMIC DNA]</scope>
</reference>
<dbReference type="InterPro" id="IPR018247">
    <property type="entry name" value="EF_Hand_1_Ca_BS"/>
</dbReference>
<dbReference type="PROSITE" id="PS50222">
    <property type="entry name" value="EF_HAND_2"/>
    <property type="match status" value="4"/>
</dbReference>
<keyword evidence="2" id="KW-0677">Repeat</keyword>